<dbReference type="Pfam" id="PF07517">
    <property type="entry name" value="SecA_DEAD"/>
    <property type="match status" value="1"/>
</dbReference>
<dbReference type="RefSeq" id="WP_058493575.1">
    <property type="nucleotide sequence ID" value="NZ_LNZC01000022.1"/>
</dbReference>
<dbReference type="GO" id="GO:0006605">
    <property type="term" value="P:protein targeting"/>
    <property type="evidence" value="ECO:0007669"/>
    <property type="project" value="InterPro"/>
</dbReference>
<dbReference type="SMART" id="SM00028">
    <property type="entry name" value="TPR"/>
    <property type="match status" value="3"/>
</dbReference>
<feature type="domain" description="Helicase C-terminal" evidence="12">
    <location>
        <begin position="572"/>
        <end position="748"/>
    </location>
</feature>
<dbReference type="InterPro" id="IPR011130">
    <property type="entry name" value="SecA_preprotein_X-link_dom"/>
</dbReference>
<evidence type="ECO:0000256" key="8">
    <source>
        <dbReference type="ARBA" id="ARBA00022967"/>
    </source>
</evidence>
<dbReference type="STRING" id="45076.Lwor_1787"/>
<accession>A0A0W1A998</accession>
<dbReference type="PROSITE" id="PS51194">
    <property type="entry name" value="HELICASE_CTER"/>
    <property type="match status" value="1"/>
</dbReference>
<evidence type="ECO:0000256" key="11">
    <source>
        <dbReference type="PROSITE-ProRule" id="PRU00339"/>
    </source>
</evidence>
<dbReference type="InterPro" id="IPR019734">
    <property type="entry name" value="TPR_rpt"/>
</dbReference>
<dbReference type="PATRIC" id="fig|45076.6.peg.1942"/>
<evidence type="ECO:0000256" key="1">
    <source>
        <dbReference type="ARBA" id="ARBA00022448"/>
    </source>
</evidence>
<keyword evidence="8" id="KW-1278">Translocase</keyword>
<dbReference type="Gene3D" id="1.25.40.10">
    <property type="entry name" value="Tetratricopeptide repeat domain"/>
    <property type="match status" value="1"/>
</dbReference>
<dbReference type="GO" id="GO:0017038">
    <property type="term" value="P:protein import"/>
    <property type="evidence" value="ECO:0007669"/>
    <property type="project" value="InterPro"/>
</dbReference>
<dbReference type="PANTHER" id="PTHR30612">
    <property type="entry name" value="SECA INNER MEMBRANE COMPONENT OF SEC PROTEIN SECRETION SYSTEM"/>
    <property type="match status" value="1"/>
</dbReference>
<comment type="caution">
    <text evidence="14">The sequence shown here is derived from an EMBL/GenBank/DDBJ whole genome shotgun (WGS) entry which is preliminary data.</text>
</comment>
<dbReference type="Proteomes" id="UP000054662">
    <property type="component" value="Unassembled WGS sequence"/>
</dbReference>
<dbReference type="Pfam" id="PF01043">
    <property type="entry name" value="SecA_PP_bind"/>
    <property type="match status" value="1"/>
</dbReference>
<evidence type="ECO:0000256" key="4">
    <source>
        <dbReference type="ARBA" id="ARBA00022519"/>
    </source>
</evidence>
<keyword evidence="4" id="KW-0997">Cell inner membrane</keyword>
<evidence type="ECO:0000256" key="2">
    <source>
        <dbReference type="ARBA" id="ARBA00022475"/>
    </source>
</evidence>
<protein>
    <submittedName>
        <fullName evidence="14">Preprotein translocase, secretion protein SecA</fullName>
    </submittedName>
</protein>
<keyword evidence="9" id="KW-0811">Translocation</keyword>
<keyword evidence="1" id="KW-0813">Transport</keyword>
<keyword evidence="6" id="KW-0067">ATP-binding</keyword>
<dbReference type="GO" id="GO:0016020">
    <property type="term" value="C:membrane"/>
    <property type="evidence" value="ECO:0007669"/>
    <property type="project" value="InterPro"/>
</dbReference>
<proteinExistence type="predicted"/>
<dbReference type="InterPro" id="IPR000185">
    <property type="entry name" value="SecA"/>
</dbReference>
<feature type="repeat" description="TPR" evidence="11">
    <location>
        <begin position="1284"/>
        <end position="1317"/>
    </location>
</feature>
<keyword evidence="5" id="KW-0547">Nucleotide-binding</keyword>
<gene>
    <name evidence="14" type="ORF">Lwor_1787</name>
</gene>
<sequence>MITPAACPDKPVLGLVDYTKFKLESSTCVATLFSQHQSAWDAFCRHVDSSELNNTNRLMLMKIAFDCLHEHCNTSDLAKLLTLGRYLKDNVGTQLFFMLFSKRVTPESRRLEHYVAACQLLIDLQETSGLTSLVKQSMPNLTSLVQRLEEKQATYLAEKYPSRDIHETIACFWENSFIEFPLSHEELAHLKAEYIAINPWFAFLQKRSSTDLKEKALQSAEIWNERKEIEHHRRLIAIIAELVRRHYNIFPHDTQMLAFMALLITPEHLLKGRIAQINTGEGKSTIIAMLAAYFSCFDPAVYVITTTSYLAIRDQEKYQPFFNSLGFKSTNICTESPKTEQFKANIIYGTNTDFEFAMLRNSLYCLGLNDGKYTAIIDEVDSLFLDAALNSAILAIPGTEDWSWVYQPILSFANNSSNSTSLAELKNYLESTLNPAHLEQLQQINDKQLSRWLRSAREALFTKHIDRDYLVKELSTGSDIVIVDFNNTGRLNEGCHWQNGLHQFLQAKHGLKITPESLTVASLSHPTYFTQFRRIIGLTGTMGQVVEREEIQRIYNVGSFDVPPHYPSLRKKLPAYFAKTPSEQYERILEHARAMRDEGRPMLVLVKTIAESVKLYSFLVNTGITPQLINLTQREDEDYLIGQAGEPGTITIATNAAGRGTDIILALNSKIAGGLRFIFGFYPKNPRVEGQGNGRAGRQGQPGDCQMILSEEDDYIIFLRRWATANPGEYSEHIATWEQLNADEKLSTLNSIRASFIKTESDQRYVLCQKEAIYFEKLEGFFTRNQRLYQALQNESLLKSLTQTCESAQQRPLSEPTVHLNTLLKGFEPLQETIDTLLMSQIHNIKVDWSVLLKQYKELYMEQFQKTWAEFYDALHKENNHASLDVIRHTTDSKYQAVDQVLKIMDFNPNESICNMLQVLLSTSLRRLLETGHCSFDFSVGSSSSPPSIVSSSSSIFSPKKISVVNMGVNESLPFKLTKGFSGAEKTHRWTDGNEAVLTIPTSRENNSISYIIFHTTALISNKITQKLIVSGKGLETKIYEYNTSRPEHQIIIDIPAELNDDMDIHFNMPNACKPGEVDPSNRDPRSLAIAFKTAIISVTVQPPKKVQAFPVAQLGLFSSSATRTFTTAIEGLQAADGPEKRRLLAAAYRSRANEYESFKSFDLAQKDLVSATNICTELFSEGKAFYNQTPRDFNNALKSFQAVVELNTNDKAAWWYIGQCYASLPSIASYQELSFKAFNQATTIDSEYFNAQHCKGVMLINLGRHQEAIPVLLKAASLNKDYAQTYYYLSIAFKAQGDIHKAHETMNTAAELLPASYATARDNLKNLLDETNRISLEERTSLHI</sequence>
<dbReference type="PANTHER" id="PTHR30612:SF0">
    <property type="entry name" value="CHLOROPLAST PROTEIN-TRANSPORTING ATPASE"/>
    <property type="match status" value="1"/>
</dbReference>
<dbReference type="SMART" id="SM00957">
    <property type="entry name" value="SecA_DEAD"/>
    <property type="match status" value="1"/>
</dbReference>
<evidence type="ECO:0000256" key="9">
    <source>
        <dbReference type="ARBA" id="ARBA00023010"/>
    </source>
</evidence>
<dbReference type="GO" id="GO:0005524">
    <property type="term" value="F:ATP binding"/>
    <property type="evidence" value="ECO:0007669"/>
    <property type="project" value="UniProtKB-KW"/>
</dbReference>
<dbReference type="PRINTS" id="PR00906">
    <property type="entry name" value="SECA"/>
</dbReference>
<keyword evidence="15" id="KW-1185">Reference proteome</keyword>
<evidence type="ECO:0000259" key="13">
    <source>
        <dbReference type="PROSITE" id="PS51196"/>
    </source>
</evidence>
<keyword evidence="11" id="KW-0802">TPR repeat</keyword>
<evidence type="ECO:0000256" key="10">
    <source>
        <dbReference type="ARBA" id="ARBA00023136"/>
    </source>
</evidence>
<dbReference type="InterPro" id="IPR011115">
    <property type="entry name" value="SecA_DEAD"/>
</dbReference>
<evidence type="ECO:0000313" key="14">
    <source>
        <dbReference type="EMBL" id="KTD77905.1"/>
    </source>
</evidence>
<dbReference type="InterPro" id="IPR027417">
    <property type="entry name" value="P-loop_NTPase"/>
</dbReference>
<evidence type="ECO:0000256" key="5">
    <source>
        <dbReference type="ARBA" id="ARBA00022741"/>
    </source>
</evidence>
<dbReference type="SUPFAM" id="SSF52540">
    <property type="entry name" value="P-loop containing nucleoside triphosphate hydrolases"/>
    <property type="match status" value="2"/>
</dbReference>
<dbReference type="InterPro" id="IPR001650">
    <property type="entry name" value="Helicase_C-like"/>
</dbReference>
<dbReference type="Pfam" id="PF21090">
    <property type="entry name" value="P-loop_SecA"/>
    <property type="match status" value="1"/>
</dbReference>
<evidence type="ECO:0000256" key="7">
    <source>
        <dbReference type="ARBA" id="ARBA00022927"/>
    </source>
</evidence>
<dbReference type="GO" id="GO:0006886">
    <property type="term" value="P:intracellular protein transport"/>
    <property type="evidence" value="ECO:0007669"/>
    <property type="project" value="InterPro"/>
</dbReference>
<evidence type="ECO:0000256" key="3">
    <source>
        <dbReference type="ARBA" id="ARBA00022490"/>
    </source>
</evidence>
<dbReference type="PROSITE" id="PS50005">
    <property type="entry name" value="TPR"/>
    <property type="match status" value="1"/>
</dbReference>
<dbReference type="InterPro" id="IPR044722">
    <property type="entry name" value="SecA_SF2_C"/>
</dbReference>
<feature type="domain" description="SecA family profile" evidence="13">
    <location>
        <begin position="172"/>
        <end position="747"/>
    </location>
</feature>
<keyword evidence="3" id="KW-0963">Cytoplasm</keyword>
<name>A0A0W1A998_9GAMM</name>
<organism evidence="14 15">
    <name type="scientific">Legionella worsleiensis</name>
    <dbReference type="NCBI Taxonomy" id="45076"/>
    <lineage>
        <taxon>Bacteria</taxon>
        <taxon>Pseudomonadati</taxon>
        <taxon>Pseudomonadota</taxon>
        <taxon>Gammaproteobacteria</taxon>
        <taxon>Legionellales</taxon>
        <taxon>Legionellaceae</taxon>
        <taxon>Legionella</taxon>
    </lineage>
</organism>
<dbReference type="PROSITE" id="PS51196">
    <property type="entry name" value="SECA_MOTOR_DEAD"/>
    <property type="match status" value="1"/>
</dbReference>
<dbReference type="EMBL" id="LNZC01000022">
    <property type="protein sequence ID" value="KTD77905.1"/>
    <property type="molecule type" value="Genomic_DNA"/>
</dbReference>
<keyword evidence="10" id="KW-0472">Membrane</keyword>
<keyword evidence="7" id="KW-0653">Protein transport</keyword>
<dbReference type="InterPro" id="IPR011990">
    <property type="entry name" value="TPR-like_helical_dom_sf"/>
</dbReference>
<dbReference type="SUPFAM" id="SSF48452">
    <property type="entry name" value="TPR-like"/>
    <property type="match status" value="1"/>
</dbReference>
<evidence type="ECO:0000259" key="12">
    <source>
        <dbReference type="PROSITE" id="PS51194"/>
    </source>
</evidence>
<keyword evidence="2" id="KW-1003">Cell membrane</keyword>
<dbReference type="SUPFAM" id="SSF81767">
    <property type="entry name" value="Pre-protein crosslinking domain of SecA"/>
    <property type="match status" value="1"/>
</dbReference>
<dbReference type="InterPro" id="IPR014018">
    <property type="entry name" value="SecA_motor_DEAD"/>
</dbReference>
<evidence type="ECO:0000256" key="6">
    <source>
        <dbReference type="ARBA" id="ARBA00022840"/>
    </source>
</evidence>
<dbReference type="Gene3D" id="3.90.1440.10">
    <property type="entry name" value="SecA, preprotein cross-linking domain"/>
    <property type="match status" value="1"/>
</dbReference>
<reference evidence="14 15" key="1">
    <citation type="submission" date="2015-11" db="EMBL/GenBank/DDBJ databases">
        <title>Genomic analysis of 38 Legionella species identifies large and diverse effector repertoires.</title>
        <authorList>
            <person name="Burstein D."/>
            <person name="Amaro F."/>
            <person name="Zusman T."/>
            <person name="Lifshitz Z."/>
            <person name="Cohen O."/>
            <person name="Gilbert J.A."/>
            <person name="Pupko T."/>
            <person name="Shuman H.A."/>
            <person name="Segal G."/>
        </authorList>
    </citation>
    <scope>NUCLEOTIDE SEQUENCE [LARGE SCALE GENOMIC DNA]</scope>
    <source>
        <strain evidence="14 15">ATCC 49508</strain>
    </source>
</reference>
<evidence type="ECO:0000313" key="15">
    <source>
        <dbReference type="Proteomes" id="UP000054662"/>
    </source>
</evidence>
<dbReference type="InterPro" id="IPR036670">
    <property type="entry name" value="SecA_X-link_sf"/>
</dbReference>
<dbReference type="Gene3D" id="3.40.50.300">
    <property type="entry name" value="P-loop containing nucleotide triphosphate hydrolases"/>
    <property type="match status" value="2"/>
</dbReference>